<dbReference type="InterPro" id="IPR043502">
    <property type="entry name" value="DNA/RNA_pol_sf"/>
</dbReference>
<organism evidence="3">
    <name type="scientific">Lygus hesperus</name>
    <name type="common">Western plant bug</name>
    <dbReference type="NCBI Taxonomy" id="30085"/>
    <lineage>
        <taxon>Eukaryota</taxon>
        <taxon>Metazoa</taxon>
        <taxon>Ecdysozoa</taxon>
        <taxon>Arthropoda</taxon>
        <taxon>Hexapoda</taxon>
        <taxon>Insecta</taxon>
        <taxon>Pterygota</taxon>
        <taxon>Neoptera</taxon>
        <taxon>Paraneoptera</taxon>
        <taxon>Hemiptera</taxon>
        <taxon>Heteroptera</taxon>
        <taxon>Panheteroptera</taxon>
        <taxon>Cimicomorpha</taxon>
        <taxon>Miridae</taxon>
        <taxon>Mirini</taxon>
        <taxon>Lygus</taxon>
    </lineage>
</organism>
<feature type="compositionally biased region" description="Acidic residues" evidence="1">
    <location>
        <begin position="1"/>
        <end position="18"/>
    </location>
</feature>
<dbReference type="AlphaFoldDB" id="A0A0A9W4S2"/>
<reference evidence="3" key="1">
    <citation type="journal article" date="2014" name="PLoS ONE">
        <title>Transcriptome-Based Identification of ABC Transporters in the Western Tarnished Plant Bug Lygus hesperus.</title>
        <authorList>
            <person name="Hull J.J."/>
            <person name="Chaney K."/>
            <person name="Geib S.M."/>
            <person name="Fabrick J.A."/>
            <person name="Brent C.S."/>
            <person name="Walsh D."/>
            <person name="Lavine L.C."/>
        </authorList>
    </citation>
    <scope>NUCLEOTIDE SEQUENCE</scope>
</reference>
<feature type="non-terminal residue" evidence="3">
    <location>
        <position position="1"/>
    </location>
</feature>
<dbReference type="PANTHER" id="PTHR11439:SF483">
    <property type="entry name" value="PEPTIDE SYNTHASE GLIP-LIKE, PUTATIVE (AFU_ORTHOLOGUE AFUA_3G12920)-RELATED"/>
    <property type="match status" value="1"/>
</dbReference>
<feature type="non-terminal residue" evidence="3">
    <location>
        <position position="533"/>
    </location>
</feature>
<dbReference type="GO" id="GO:0071897">
    <property type="term" value="P:DNA biosynthetic process"/>
    <property type="evidence" value="ECO:0007669"/>
    <property type="project" value="UniProtKB-ARBA"/>
</dbReference>
<evidence type="ECO:0000313" key="3">
    <source>
        <dbReference type="EMBL" id="JAG03437.1"/>
    </source>
</evidence>
<sequence length="533" mass="60440">SNESVSSDETEEESDNEEFHDTSTQLEPTIPTSEDTHVPSTQVEVPQRSSGRIRRQPGYLQDYELNLLALSAGCLPSEIPTSYKEAVKDDSWKVAIQGELDNMASNGTWEIVPMPKNQTIIDSKWVFRQKMNNDVAIKRARLVARGFMEDTSDLSGSDLYAPVARMSTLRLLLAIAVEENLLFYQYDVKAAFLCGYLDRPVFMKPPKGLVVPTGHVCKLVKSLYGLKSAPKTWNTTLNEQLLTMGLLRSKVDPCLYHKGSTYMLIWVDDLIVFTNNASEADFIKKQLESKFKLNDLPNSKNTKFLGIEITKTRNGLFLSQKGLIEKVIEKFGMVDGRMSKIPIQPKLYLQRHSGSSSNAPYKELLGSLMYLMTGTRPDLGYSVSYFGRFQNDFSDEHFKYLKNVLRYLSYTKKFGLLYKKSNNSKFVIHAYSDADYGMDPVDRKSVSGFVIKLNENTISWKSKKQQVVSRSSSESEYIAMSLCLSECIFTKQLLNASLKLVTGPMYLYEDNQSAINMAESLETKRSKHIDIHH</sequence>
<dbReference type="InterPro" id="IPR013103">
    <property type="entry name" value="RVT_2"/>
</dbReference>
<reference evidence="3" key="2">
    <citation type="submission" date="2014-07" db="EMBL/GenBank/DDBJ databases">
        <authorList>
            <person name="Hull J."/>
        </authorList>
    </citation>
    <scope>NUCLEOTIDE SEQUENCE</scope>
</reference>
<gene>
    <name evidence="3" type="primary">GIP_92</name>
    <name evidence="3" type="ORF">CM83_22384</name>
</gene>
<dbReference type="CDD" id="cd09272">
    <property type="entry name" value="RNase_HI_RT_Ty1"/>
    <property type="match status" value="1"/>
</dbReference>
<dbReference type="Pfam" id="PF07727">
    <property type="entry name" value="RVT_2"/>
    <property type="match status" value="1"/>
</dbReference>
<accession>A0A0A9W4S2</accession>
<evidence type="ECO:0000259" key="2">
    <source>
        <dbReference type="Pfam" id="PF07727"/>
    </source>
</evidence>
<feature type="domain" description="Reverse transcriptase Ty1/copia-type" evidence="2">
    <location>
        <begin position="106"/>
        <end position="344"/>
    </location>
</feature>
<evidence type="ECO:0000256" key="1">
    <source>
        <dbReference type="SAM" id="MobiDB-lite"/>
    </source>
</evidence>
<proteinExistence type="predicted"/>
<dbReference type="SUPFAM" id="SSF56672">
    <property type="entry name" value="DNA/RNA polymerases"/>
    <property type="match status" value="1"/>
</dbReference>
<feature type="compositionally biased region" description="Polar residues" evidence="1">
    <location>
        <begin position="22"/>
        <end position="50"/>
    </location>
</feature>
<dbReference type="EMBL" id="GBHO01040167">
    <property type="protein sequence ID" value="JAG03437.1"/>
    <property type="molecule type" value="Transcribed_RNA"/>
</dbReference>
<dbReference type="PANTHER" id="PTHR11439">
    <property type="entry name" value="GAG-POL-RELATED RETROTRANSPOSON"/>
    <property type="match status" value="1"/>
</dbReference>
<name>A0A0A9W4S2_LYGHE</name>
<feature type="region of interest" description="Disordered" evidence="1">
    <location>
        <begin position="1"/>
        <end position="55"/>
    </location>
</feature>
<protein>
    <submittedName>
        <fullName evidence="3">Copia protein</fullName>
    </submittedName>
</protein>